<gene>
    <name evidence="8" type="ORF">FS320_08665</name>
</gene>
<dbReference type="EMBL" id="VOSK01000021">
    <property type="protein sequence ID" value="MPR25303.1"/>
    <property type="molecule type" value="Genomic_DNA"/>
</dbReference>
<evidence type="ECO:0000313" key="9">
    <source>
        <dbReference type="Proteomes" id="UP000403266"/>
    </source>
</evidence>
<organism evidence="8 9">
    <name type="scientific">Microvirga tunisiensis</name>
    <dbReference type="NCBI Taxonomy" id="2108360"/>
    <lineage>
        <taxon>Bacteria</taxon>
        <taxon>Pseudomonadati</taxon>
        <taxon>Pseudomonadota</taxon>
        <taxon>Alphaproteobacteria</taxon>
        <taxon>Hyphomicrobiales</taxon>
        <taxon>Methylobacteriaceae</taxon>
        <taxon>Microvirga</taxon>
    </lineage>
</organism>
<dbReference type="EC" id="2.7.13.3" evidence="2"/>
<accession>A0A5N7MEI2</accession>
<evidence type="ECO:0000256" key="3">
    <source>
        <dbReference type="ARBA" id="ARBA00022553"/>
    </source>
</evidence>
<comment type="catalytic activity">
    <reaction evidence="1">
        <text>ATP + protein L-histidine = ADP + protein N-phospho-L-histidine.</text>
        <dbReference type="EC" id="2.7.13.3"/>
    </reaction>
</comment>
<dbReference type="OrthoDB" id="9816309at2"/>
<name>A0A5N7MEI2_9HYPH</name>
<keyword evidence="3" id="KW-0597">Phosphoprotein</keyword>
<dbReference type="PANTHER" id="PTHR41523:SF7">
    <property type="entry name" value="HISTIDINE KINASE"/>
    <property type="match status" value="1"/>
</dbReference>
<keyword evidence="4" id="KW-0808">Transferase</keyword>
<evidence type="ECO:0000256" key="2">
    <source>
        <dbReference type="ARBA" id="ARBA00012438"/>
    </source>
</evidence>
<evidence type="ECO:0000256" key="1">
    <source>
        <dbReference type="ARBA" id="ARBA00000085"/>
    </source>
</evidence>
<evidence type="ECO:0000313" key="8">
    <source>
        <dbReference type="EMBL" id="MPR25303.1"/>
    </source>
</evidence>
<dbReference type="GO" id="GO:0005524">
    <property type="term" value="F:ATP binding"/>
    <property type="evidence" value="ECO:0007669"/>
    <property type="project" value="UniProtKB-KW"/>
</dbReference>
<evidence type="ECO:0000256" key="7">
    <source>
        <dbReference type="ARBA" id="ARBA00022840"/>
    </source>
</evidence>
<dbReference type="Proteomes" id="UP000403266">
    <property type="component" value="Unassembled WGS sequence"/>
</dbReference>
<dbReference type="AlphaFoldDB" id="A0A5N7MEI2"/>
<keyword evidence="7" id="KW-0067">ATP-binding</keyword>
<evidence type="ECO:0000256" key="5">
    <source>
        <dbReference type="ARBA" id="ARBA00022741"/>
    </source>
</evidence>
<dbReference type="GO" id="GO:0004673">
    <property type="term" value="F:protein histidine kinase activity"/>
    <property type="evidence" value="ECO:0007669"/>
    <property type="project" value="UniProtKB-EC"/>
</dbReference>
<evidence type="ECO:0000256" key="4">
    <source>
        <dbReference type="ARBA" id="ARBA00022679"/>
    </source>
</evidence>
<sequence>MTLRWDENGGPPVQPPSARGFSTRLIERGLAQELGGSVVIDFDPSGVICTIVFPLAG</sequence>
<dbReference type="RefSeq" id="WP_153885294.1">
    <property type="nucleotide sequence ID" value="NZ_VOSJ01000019.1"/>
</dbReference>
<keyword evidence="9" id="KW-1185">Reference proteome</keyword>
<dbReference type="PANTHER" id="PTHR41523">
    <property type="entry name" value="TWO-COMPONENT SYSTEM SENSOR PROTEIN"/>
    <property type="match status" value="1"/>
</dbReference>
<protein>
    <recommendedName>
        <fullName evidence="2">histidine kinase</fullName>
        <ecNumber evidence="2">2.7.13.3</ecNumber>
    </recommendedName>
</protein>
<comment type="caution">
    <text evidence="8">The sequence shown here is derived from an EMBL/GenBank/DDBJ whole genome shotgun (WGS) entry which is preliminary data.</text>
</comment>
<evidence type="ECO:0000256" key="6">
    <source>
        <dbReference type="ARBA" id="ARBA00022777"/>
    </source>
</evidence>
<keyword evidence="5" id="KW-0547">Nucleotide-binding</keyword>
<proteinExistence type="predicted"/>
<keyword evidence="6 8" id="KW-0418">Kinase</keyword>
<reference evidence="8 9" key="1">
    <citation type="journal article" date="2019" name="Syst. Appl. Microbiol.">
        <title>Microvirga tunisiensis sp. nov., a root nodule symbiotic bacterium isolated from Lupinus micranthus and L. luteus grown in Northern Tunisia.</title>
        <authorList>
            <person name="Msaddak A."/>
            <person name="Rejili M."/>
            <person name="Duran D."/>
            <person name="Mars M."/>
            <person name="Palacios J.M."/>
            <person name="Ruiz-Argueso T."/>
            <person name="Rey L."/>
            <person name="Imperial J."/>
        </authorList>
    </citation>
    <scope>NUCLEOTIDE SEQUENCE [LARGE SCALE GENOMIC DNA]</scope>
    <source>
        <strain evidence="8 9">Lmie10</strain>
    </source>
</reference>